<evidence type="ECO:0000313" key="1">
    <source>
        <dbReference type="EMBL" id="HIS47438.1"/>
    </source>
</evidence>
<gene>
    <name evidence="1" type="ORF">IAB46_07760</name>
</gene>
<organism evidence="1 2">
    <name type="scientific">Candidatus Scybalocola faecigallinarum</name>
    <dbReference type="NCBI Taxonomy" id="2840941"/>
    <lineage>
        <taxon>Bacteria</taxon>
        <taxon>Bacillati</taxon>
        <taxon>Bacillota</taxon>
        <taxon>Clostridia</taxon>
        <taxon>Lachnospirales</taxon>
        <taxon>Lachnospiraceae</taxon>
        <taxon>Lachnospiraceae incertae sedis</taxon>
        <taxon>Candidatus Scybalocola (ex Gilroy et al. 2021)</taxon>
    </lineage>
</organism>
<sequence length="69" mass="7294">MIAGIDIGTSYSSICVLDESGKIKPVDIATGTSMFGSKYSLPSAVFVEDNGNVLVGQAAMNSRKRRPQN</sequence>
<feature type="non-terminal residue" evidence="1">
    <location>
        <position position="69"/>
    </location>
</feature>
<reference evidence="1" key="1">
    <citation type="submission" date="2020-10" db="EMBL/GenBank/DDBJ databases">
        <authorList>
            <person name="Gilroy R."/>
        </authorList>
    </citation>
    <scope>NUCLEOTIDE SEQUENCE</scope>
    <source>
        <strain evidence="1">CHK178-757</strain>
    </source>
</reference>
<name>A0A9D1F4D9_9FIRM</name>
<reference evidence="1" key="2">
    <citation type="journal article" date="2021" name="PeerJ">
        <title>Extensive microbial diversity within the chicken gut microbiome revealed by metagenomics and culture.</title>
        <authorList>
            <person name="Gilroy R."/>
            <person name="Ravi A."/>
            <person name="Getino M."/>
            <person name="Pursley I."/>
            <person name="Horton D.L."/>
            <person name="Alikhan N.F."/>
            <person name="Baker D."/>
            <person name="Gharbi K."/>
            <person name="Hall N."/>
            <person name="Watson M."/>
            <person name="Adriaenssens E.M."/>
            <person name="Foster-Nyarko E."/>
            <person name="Jarju S."/>
            <person name="Secka A."/>
            <person name="Antonio M."/>
            <person name="Oren A."/>
            <person name="Chaudhuri R.R."/>
            <person name="La Ragione R."/>
            <person name="Hildebrand F."/>
            <person name="Pallen M.J."/>
        </authorList>
    </citation>
    <scope>NUCLEOTIDE SEQUENCE</scope>
    <source>
        <strain evidence="1">CHK178-757</strain>
    </source>
</reference>
<dbReference type="Proteomes" id="UP000823927">
    <property type="component" value="Unassembled WGS sequence"/>
</dbReference>
<proteinExistence type="predicted"/>
<comment type="caution">
    <text evidence="1">The sequence shown here is derived from an EMBL/GenBank/DDBJ whole genome shotgun (WGS) entry which is preliminary data.</text>
</comment>
<dbReference type="EMBL" id="DVIT01000028">
    <property type="protein sequence ID" value="HIS47438.1"/>
    <property type="molecule type" value="Genomic_DNA"/>
</dbReference>
<dbReference type="Gene3D" id="3.30.420.40">
    <property type="match status" value="1"/>
</dbReference>
<evidence type="ECO:0000313" key="2">
    <source>
        <dbReference type="Proteomes" id="UP000823927"/>
    </source>
</evidence>
<accession>A0A9D1F4D9</accession>
<dbReference type="SUPFAM" id="SSF53067">
    <property type="entry name" value="Actin-like ATPase domain"/>
    <property type="match status" value="1"/>
</dbReference>
<dbReference type="InterPro" id="IPR043129">
    <property type="entry name" value="ATPase_NBD"/>
</dbReference>
<evidence type="ECO:0008006" key="3">
    <source>
        <dbReference type="Google" id="ProtNLM"/>
    </source>
</evidence>
<protein>
    <recommendedName>
        <fullName evidence="3">Molecular chaperone DnaK</fullName>
    </recommendedName>
</protein>
<dbReference type="AlphaFoldDB" id="A0A9D1F4D9"/>